<evidence type="ECO:0000256" key="6">
    <source>
        <dbReference type="PROSITE-ProRule" id="PRU01091"/>
    </source>
</evidence>
<keyword evidence="4" id="KW-0804">Transcription</keyword>
<dbReference type="SUPFAM" id="SSF52540">
    <property type="entry name" value="P-loop containing nucleoside triphosphate hydrolases"/>
    <property type="match status" value="1"/>
</dbReference>
<dbReference type="SMART" id="SM01043">
    <property type="entry name" value="BTAD"/>
    <property type="match status" value="1"/>
</dbReference>
<name>A0ABP8UIQ2_9ACTN</name>
<dbReference type="Gene3D" id="3.40.50.300">
    <property type="entry name" value="P-loop containing nucleotide triphosphate hydrolases"/>
    <property type="match status" value="1"/>
</dbReference>
<evidence type="ECO:0000313" key="8">
    <source>
        <dbReference type="EMBL" id="GAA4629954.1"/>
    </source>
</evidence>
<evidence type="ECO:0000256" key="3">
    <source>
        <dbReference type="ARBA" id="ARBA00023125"/>
    </source>
</evidence>
<keyword evidence="9" id="KW-1185">Reference proteome</keyword>
<organism evidence="8 9">
    <name type="scientific">Actinoallomurus vinaceus</name>
    <dbReference type="NCBI Taxonomy" id="1080074"/>
    <lineage>
        <taxon>Bacteria</taxon>
        <taxon>Bacillati</taxon>
        <taxon>Actinomycetota</taxon>
        <taxon>Actinomycetes</taxon>
        <taxon>Streptosporangiales</taxon>
        <taxon>Thermomonosporaceae</taxon>
        <taxon>Actinoallomurus</taxon>
    </lineage>
</organism>
<comment type="similarity">
    <text evidence="1">Belongs to the AfsR/DnrI/RedD regulatory family.</text>
</comment>
<dbReference type="Gene3D" id="1.10.10.10">
    <property type="entry name" value="Winged helix-like DNA-binding domain superfamily/Winged helix DNA-binding domain"/>
    <property type="match status" value="1"/>
</dbReference>
<dbReference type="InterPro" id="IPR051677">
    <property type="entry name" value="AfsR-DnrI-RedD_regulator"/>
</dbReference>
<evidence type="ECO:0000313" key="9">
    <source>
        <dbReference type="Proteomes" id="UP001501442"/>
    </source>
</evidence>
<dbReference type="Proteomes" id="UP001501442">
    <property type="component" value="Unassembled WGS sequence"/>
</dbReference>
<sequence length="1031" mass="112601">MDSLQKLSLISVMPSKEAGTPFPEEREVAGRGGTSTAVQAVSPVGPDAKVRFTILGPVEVSAGDHDLPRATPRHRAVLAYLLLNARTVMSADRLIDAVWGQTPPDTARAQVHAAVTAIRRVLRAAGAEEVLVTRAAGYVALPAPGQLDLEEFTTLVTAAHIQAASDPQAAVRQIRAALRLWRGNAFADVNADYVAAARTWLEERRLTAIERLAELELSLGRHEDLIDELAAPVAAHPLRERLCGHFMLALHRAGRQVDALAAARALRANLAEQQGLDPGRAFIALERAILRDDPEVRFPGGDPPVATPVTEQTAVIASEDPAKNRERRHRSVPGPCFLPYDTPDFAGRTAELDQLSRFSSEGVTLATIDGMAGIGKTALATHAAHRLAEHYPDGQLFVDLHAHTAGQAPADAAAALEILLRQLGVPAERIPPSLTDRAALWRAELADRRVLTVLDNAADADHVRPLLPGMTDGLMVITSRRRLTGLDGVRTLSVDLLPARDAVDLFARIVGDRADAEPIAVLDVLQLCGLLPLAVRIAAARLHHRPQWTVEYLAGRLRDQSRRLTELSTAERSVASAFALTYQQLSPAQQRMFRLLGLHPGHDTDPHAAAALAGVPVEEAETLLEHLLDAHALLQHEPGRYTFHDLLREHARSTAAAEETADARLDATTRLLDHYLYTAHTAVDLLFPYGKRQRPPIPEPTTSAVTFHDTAEATAWLDAERANLIATTHSTGYADSAHAVRLSAILRPYLDGHAHHSDAITLHNQALRASTRTADRAGEGRALIELGWAYWRQGRYDQAYALSLRGLEVCKEIGDRFGESRACNTLGLLCAMQRDHEQAYRHLRDALEACRDIGNHIGEAHVLSSLGMLHHRQGRSDQARDQLRQALDLHRELGNRGGEAHVLDCLGPVYREQRQYEQARDHHRQARDLYRELGNRSDESSTLNGLGEVARVTGDLALALHEHDAALALAEELGNRPEQARAHEGLARTQRDLGHTAPARDHAKQAMDLYTELGVPEAEELRGLLAEIDGS</sequence>
<dbReference type="PANTHER" id="PTHR35807:SF1">
    <property type="entry name" value="TRANSCRIPTIONAL REGULATOR REDD"/>
    <property type="match status" value="1"/>
</dbReference>
<dbReference type="CDD" id="cd15831">
    <property type="entry name" value="BTAD"/>
    <property type="match status" value="1"/>
</dbReference>
<dbReference type="Pfam" id="PF03704">
    <property type="entry name" value="BTAD"/>
    <property type="match status" value="1"/>
</dbReference>
<reference evidence="9" key="1">
    <citation type="journal article" date="2019" name="Int. J. Syst. Evol. Microbiol.">
        <title>The Global Catalogue of Microorganisms (GCM) 10K type strain sequencing project: providing services to taxonomists for standard genome sequencing and annotation.</title>
        <authorList>
            <consortium name="The Broad Institute Genomics Platform"/>
            <consortium name="The Broad Institute Genome Sequencing Center for Infectious Disease"/>
            <person name="Wu L."/>
            <person name="Ma J."/>
        </authorList>
    </citation>
    <scope>NUCLEOTIDE SEQUENCE [LARGE SCALE GENOMIC DNA]</scope>
    <source>
        <strain evidence="9">JCM 17939</strain>
    </source>
</reference>
<keyword evidence="5" id="KW-0802">TPR repeat</keyword>
<gene>
    <name evidence="8" type="ORF">GCM10023196_053390</name>
</gene>
<dbReference type="SUPFAM" id="SSF48452">
    <property type="entry name" value="TPR-like"/>
    <property type="match status" value="3"/>
</dbReference>
<dbReference type="PROSITE" id="PS51755">
    <property type="entry name" value="OMPR_PHOB"/>
    <property type="match status" value="1"/>
</dbReference>
<dbReference type="InterPro" id="IPR001867">
    <property type="entry name" value="OmpR/PhoB-type_DNA-bd"/>
</dbReference>
<proteinExistence type="inferred from homology"/>
<dbReference type="InterPro" id="IPR016032">
    <property type="entry name" value="Sig_transdc_resp-reg_C-effctor"/>
</dbReference>
<evidence type="ECO:0000256" key="2">
    <source>
        <dbReference type="ARBA" id="ARBA00023015"/>
    </source>
</evidence>
<dbReference type="InterPro" id="IPR005158">
    <property type="entry name" value="BTAD"/>
</dbReference>
<dbReference type="Gene3D" id="1.25.40.10">
    <property type="entry name" value="Tetratricopeptide repeat domain"/>
    <property type="match status" value="2"/>
</dbReference>
<evidence type="ECO:0000256" key="4">
    <source>
        <dbReference type="ARBA" id="ARBA00023163"/>
    </source>
</evidence>
<dbReference type="PANTHER" id="PTHR35807">
    <property type="entry name" value="TRANSCRIPTIONAL REGULATOR REDD-RELATED"/>
    <property type="match status" value="1"/>
</dbReference>
<dbReference type="EMBL" id="BAABHK010000007">
    <property type="protein sequence ID" value="GAA4629954.1"/>
    <property type="molecule type" value="Genomic_DNA"/>
</dbReference>
<keyword evidence="3 6" id="KW-0238">DNA-binding</keyword>
<keyword evidence="2" id="KW-0805">Transcription regulation</keyword>
<evidence type="ECO:0000256" key="5">
    <source>
        <dbReference type="PROSITE-ProRule" id="PRU00339"/>
    </source>
</evidence>
<dbReference type="Pfam" id="PF00486">
    <property type="entry name" value="Trans_reg_C"/>
    <property type="match status" value="1"/>
</dbReference>
<dbReference type="SMART" id="SM00028">
    <property type="entry name" value="TPR"/>
    <property type="match status" value="6"/>
</dbReference>
<accession>A0ABP8UIQ2</accession>
<evidence type="ECO:0000256" key="1">
    <source>
        <dbReference type="ARBA" id="ARBA00005820"/>
    </source>
</evidence>
<feature type="domain" description="OmpR/PhoB-type" evidence="7">
    <location>
        <begin position="39"/>
        <end position="142"/>
    </location>
</feature>
<dbReference type="SUPFAM" id="SSF46894">
    <property type="entry name" value="C-terminal effector domain of the bipartite response regulators"/>
    <property type="match status" value="1"/>
</dbReference>
<feature type="DNA-binding region" description="OmpR/PhoB-type" evidence="6">
    <location>
        <begin position="39"/>
        <end position="142"/>
    </location>
</feature>
<dbReference type="SMART" id="SM00862">
    <property type="entry name" value="Trans_reg_C"/>
    <property type="match status" value="1"/>
</dbReference>
<protein>
    <submittedName>
        <fullName evidence="8">BTAD domain-containing putative transcriptional regulator</fullName>
    </submittedName>
</protein>
<dbReference type="InterPro" id="IPR036388">
    <property type="entry name" value="WH-like_DNA-bd_sf"/>
</dbReference>
<dbReference type="Pfam" id="PF13424">
    <property type="entry name" value="TPR_12"/>
    <property type="match status" value="3"/>
</dbReference>
<feature type="repeat" description="TPR" evidence="5">
    <location>
        <begin position="860"/>
        <end position="893"/>
    </location>
</feature>
<dbReference type="PRINTS" id="PR00364">
    <property type="entry name" value="DISEASERSIST"/>
</dbReference>
<comment type="caution">
    <text evidence="8">The sequence shown here is derived from an EMBL/GenBank/DDBJ whole genome shotgun (WGS) entry which is preliminary data.</text>
</comment>
<dbReference type="Pfam" id="PF13374">
    <property type="entry name" value="TPR_10"/>
    <property type="match status" value="1"/>
</dbReference>
<dbReference type="InterPro" id="IPR019734">
    <property type="entry name" value="TPR_rpt"/>
</dbReference>
<dbReference type="InterPro" id="IPR011990">
    <property type="entry name" value="TPR-like_helical_dom_sf"/>
</dbReference>
<evidence type="ECO:0000259" key="7">
    <source>
        <dbReference type="PROSITE" id="PS51755"/>
    </source>
</evidence>
<dbReference type="InterPro" id="IPR027417">
    <property type="entry name" value="P-loop_NTPase"/>
</dbReference>
<dbReference type="PROSITE" id="PS50005">
    <property type="entry name" value="TPR"/>
    <property type="match status" value="1"/>
</dbReference>